<feature type="compositionally biased region" description="Low complexity" evidence="2">
    <location>
        <begin position="11"/>
        <end position="23"/>
    </location>
</feature>
<name>A0A2P4Y2E6_9STRA</name>
<evidence type="ECO:0000313" key="4">
    <source>
        <dbReference type="Proteomes" id="UP000237271"/>
    </source>
</evidence>
<comment type="caution">
    <text evidence="3">The sequence shown here is derived from an EMBL/GenBank/DDBJ whole genome shotgun (WGS) entry which is preliminary data.</text>
</comment>
<dbReference type="EMBL" id="NCKW01006381">
    <property type="protein sequence ID" value="POM71982.1"/>
    <property type="molecule type" value="Genomic_DNA"/>
</dbReference>
<feature type="compositionally biased region" description="Basic residues" evidence="2">
    <location>
        <begin position="607"/>
        <end position="616"/>
    </location>
</feature>
<feature type="compositionally biased region" description="Polar residues" evidence="2">
    <location>
        <begin position="359"/>
        <end position="370"/>
    </location>
</feature>
<reference evidence="3 4" key="1">
    <citation type="journal article" date="2017" name="Genome Biol. Evol.">
        <title>Phytophthora megakarya and P. palmivora, closely related causal agents of cacao black pod rot, underwent increases in genome sizes and gene numbers by different mechanisms.</title>
        <authorList>
            <person name="Ali S.S."/>
            <person name="Shao J."/>
            <person name="Lary D.J."/>
            <person name="Kronmiller B."/>
            <person name="Shen D."/>
            <person name="Strem M.D."/>
            <person name="Amoako-Attah I."/>
            <person name="Akrofi A.Y."/>
            <person name="Begoude B.A."/>
            <person name="Ten Hoopen G.M."/>
            <person name="Coulibaly K."/>
            <person name="Kebe B.I."/>
            <person name="Melnick R.L."/>
            <person name="Guiltinan M.J."/>
            <person name="Tyler B.M."/>
            <person name="Meinhardt L.W."/>
            <person name="Bailey B.A."/>
        </authorList>
    </citation>
    <scope>NUCLEOTIDE SEQUENCE [LARGE SCALE GENOMIC DNA]</scope>
    <source>
        <strain evidence="4">sbr112.9</strain>
    </source>
</reference>
<organism evidence="3 4">
    <name type="scientific">Phytophthora palmivora</name>
    <dbReference type="NCBI Taxonomy" id="4796"/>
    <lineage>
        <taxon>Eukaryota</taxon>
        <taxon>Sar</taxon>
        <taxon>Stramenopiles</taxon>
        <taxon>Oomycota</taxon>
        <taxon>Peronosporomycetes</taxon>
        <taxon>Peronosporales</taxon>
        <taxon>Peronosporaceae</taxon>
        <taxon>Phytophthora</taxon>
    </lineage>
</organism>
<proteinExistence type="predicted"/>
<keyword evidence="1" id="KW-0175">Coiled coil</keyword>
<feature type="region of interest" description="Disordered" evidence="2">
    <location>
        <begin position="522"/>
        <end position="641"/>
    </location>
</feature>
<evidence type="ECO:0000313" key="3">
    <source>
        <dbReference type="EMBL" id="POM71982.1"/>
    </source>
</evidence>
<accession>A0A2P4Y2E6</accession>
<gene>
    <name evidence="3" type="ORF">PHPALM_11381</name>
</gene>
<keyword evidence="4" id="KW-1185">Reference proteome</keyword>
<sequence length="810" mass="89997">MGRSSSVDGKQASTSAQGAASSGNTTPPAVADNTPAADSPEAPPSDILVDKSEAKEVRQVPLSGAASKSSGADTCEADSKASADAATGDTDLESKAPEVNQKDAPEFKTPRHATLEDVRGLIFSGMLRQEEIDLPDFLVPEWPPHWKLPDPPNLKTNAYLVGVPGIVNDIRAGAFAMEGYGGATTLIGFEELSDNDLQELKEICGVRVDTRRKNKELKRSWKFICDYWFLELQEALSKLESAESEHKIALREQKTRYLDEIDFLESERTQLKARLADSEAQVRILKSRLESATVGPWKFSDFLQEHTDFTGNWERLHDLFKLCVKDTKPPESWDTVVNVAAMDKRKAAVAPYPKKSQRMPPSSGSDSTNRPEVLDLTGSSNNSQSGSGAGNETQGAKGSQSSKNNSGFRQSQGSKASGKQLQPAPPKKTVVSKEAAHSMLPGGVVWKEVRPDVHQAILAGLKYDTAMEWIDNDRAAHGHFRQPQLVKMLGSMMYWRRLDRTPWSNSDAVTFQHLDDHVVYPDEDADSTVDDVENDPEYQPPAQEPEESASSSGSEEEDEEVAPEILDEDDDAENDDGVESKETLESNPPAKRLRSDPKETSQDSNPKPKKQHRKATKKDTSTPHDSSGSLGNKIVTRPKHPSVLARKSYAELTVDDLRTAENPENGETSWRIHGVLVQYPSSTKSASCQTPGFPEYEIHKYSYDVVHDRRNRGSYQEVLDSEPWVTLLQDRIRVFYFHERDMLYAKALKLVEDIVDVVHKHAQAIWERGHWVPIRLKRRQTLAEELGGPTCKTLDLQLATLDMREPARVQ</sequence>
<feature type="compositionally biased region" description="Polar residues" evidence="2">
    <location>
        <begin position="392"/>
        <end position="420"/>
    </location>
</feature>
<feature type="region of interest" description="Disordered" evidence="2">
    <location>
        <begin position="348"/>
        <end position="428"/>
    </location>
</feature>
<feature type="compositionally biased region" description="Low complexity" evidence="2">
    <location>
        <begin position="35"/>
        <end position="46"/>
    </location>
</feature>
<feature type="compositionally biased region" description="Acidic residues" evidence="2">
    <location>
        <begin position="522"/>
        <end position="536"/>
    </location>
</feature>
<feature type="coiled-coil region" evidence="1">
    <location>
        <begin position="232"/>
        <end position="288"/>
    </location>
</feature>
<feature type="compositionally biased region" description="Basic and acidic residues" evidence="2">
    <location>
        <begin position="48"/>
        <end position="58"/>
    </location>
</feature>
<dbReference type="Proteomes" id="UP000237271">
    <property type="component" value="Unassembled WGS sequence"/>
</dbReference>
<protein>
    <submittedName>
        <fullName evidence="3">Uncharacterized protein</fullName>
    </submittedName>
</protein>
<evidence type="ECO:0000256" key="2">
    <source>
        <dbReference type="SAM" id="MobiDB-lite"/>
    </source>
</evidence>
<evidence type="ECO:0000256" key="1">
    <source>
        <dbReference type="SAM" id="Coils"/>
    </source>
</evidence>
<feature type="compositionally biased region" description="Acidic residues" evidence="2">
    <location>
        <begin position="554"/>
        <end position="577"/>
    </location>
</feature>
<feature type="compositionally biased region" description="Basic and acidic residues" evidence="2">
    <location>
        <begin position="92"/>
        <end position="111"/>
    </location>
</feature>
<dbReference type="AlphaFoldDB" id="A0A2P4Y2E6"/>
<feature type="region of interest" description="Disordered" evidence="2">
    <location>
        <begin position="1"/>
        <end position="111"/>
    </location>
</feature>